<organism evidence="1 2">
    <name type="scientific">Trichoderma simmonsii</name>
    <dbReference type="NCBI Taxonomy" id="1491479"/>
    <lineage>
        <taxon>Eukaryota</taxon>
        <taxon>Fungi</taxon>
        <taxon>Dikarya</taxon>
        <taxon>Ascomycota</taxon>
        <taxon>Pezizomycotina</taxon>
        <taxon>Sordariomycetes</taxon>
        <taxon>Hypocreomycetidae</taxon>
        <taxon>Hypocreales</taxon>
        <taxon>Hypocreaceae</taxon>
        <taxon>Trichoderma</taxon>
    </lineage>
</organism>
<protein>
    <submittedName>
        <fullName evidence="1">Uncharacterized protein</fullName>
    </submittedName>
</protein>
<evidence type="ECO:0000313" key="2">
    <source>
        <dbReference type="Proteomes" id="UP000826661"/>
    </source>
</evidence>
<dbReference type="AlphaFoldDB" id="A0A8G0LMP4"/>
<reference evidence="1 2" key="1">
    <citation type="journal article" date="2021" name="BMC Genomics">
        <title>Telomere-to-telomere genome assembly of asparaginase-producing Trichoderma simmonsii.</title>
        <authorList>
            <person name="Chung D."/>
            <person name="Kwon Y.M."/>
            <person name="Yang Y."/>
        </authorList>
    </citation>
    <scope>NUCLEOTIDE SEQUENCE [LARGE SCALE GENOMIC DNA]</scope>
    <source>
        <strain evidence="1 2">GH-Sj1</strain>
    </source>
</reference>
<proteinExistence type="predicted"/>
<name>A0A8G0LMP4_9HYPO</name>
<dbReference type="EMBL" id="CP075870">
    <property type="protein sequence ID" value="QYT05112.1"/>
    <property type="molecule type" value="Genomic_DNA"/>
</dbReference>
<dbReference type="Proteomes" id="UP000826661">
    <property type="component" value="Chromosome VII"/>
</dbReference>
<keyword evidence="2" id="KW-1185">Reference proteome</keyword>
<evidence type="ECO:0000313" key="1">
    <source>
        <dbReference type="EMBL" id="QYT05112.1"/>
    </source>
</evidence>
<sequence length="111" mass="12188">MINIEPYKFPTKAALSMTGLTSVYLNGLPTYAAHSTPIEDTPLVQVCVPKRLMETFFIGNSKPLKGTLWELNKVLDPSNDLSLITAPFCKGGTVWAQNTALASHLFDMESQ</sequence>
<gene>
    <name evidence="1" type="ORF">H0G86_012008</name>
</gene>
<accession>A0A8G0LMP4</accession>